<dbReference type="InterPro" id="IPR000566">
    <property type="entry name" value="Lipocln_cytosolic_FA-bd_dom"/>
</dbReference>
<dbReference type="AlphaFoldDB" id="A0A975C050"/>
<comment type="function">
    <text evidence="2">Involved in the storage or transport of lipids necessary for membrane maintenance under stressful conditions. Displays a binding preference for lysophospholipids.</text>
</comment>
<feature type="domain" description="Lipocalin/cytosolic fatty-acid binding" evidence="3">
    <location>
        <begin position="47"/>
        <end position="182"/>
    </location>
</feature>
<dbReference type="Proteomes" id="UP000663918">
    <property type="component" value="Chromosome"/>
</dbReference>
<dbReference type="GO" id="GO:0008289">
    <property type="term" value="F:lipid binding"/>
    <property type="evidence" value="ECO:0007669"/>
    <property type="project" value="UniProtKB-UniRule"/>
</dbReference>
<evidence type="ECO:0000256" key="2">
    <source>
        <dbReference type="PIRNR" id="PIRNR036893"/>
    </source>
</evidence>
<evidence type="ECO:0000313" key="5">
    <source>
        <dbReference type="Proteomes" id="UP000663918"/>
    </source>
</evidence>
<comment type="similarity">
    <text evidence="1 2">Belongs to the calycin superfamily. Lipocalin family.</text>
</comment>
<evidence type="ECO:0000256" key="1">
    <source>
        <dbReference type="ARBA" id="ARBA00006889"/>
    </source>
</evidence>
<keyword evidence="2" id="KW-0998">Cell outer membrane</keyword>
<name>A0A975C050_9CAUL</name>
<evidence type="ECO:0000313" key="4">
    <source>
        <dbReference type="EMBL" id="QTC90377.1"/>
    </source>
</evidence>
<sequence length="186" mass="20304">MSLRSLAVAASAALVLSAGLSACATAPSPSQYRAPQPAKAVDASLLYSGRWLEIGRLPMRLTDGCVAGTTTYTLTGPANLTLRDTCQDKTPTGREKAIGARATILDPGTNARFRARYFGGLVTWEFWILDHADDYGWFISADPTFDRLWIYARTVPSQAELARLVERVRQLGYDPARLEFPAPLPN</sequence>
<dbReference type="InterPro" id="IPR047202">
    <property type="entry name" value="Lipocalin_Blc-like_dom"/>
</dbReference>
<dbReference type="Pfam" id="PF08212">
    <property type="entry name" value="Lipocalin_2"/>
    <property type="match status" value="1"/>
</dbReference>
<reference evidence="4" key="1">
    <citation type="submission" date="2020-09" db="EMBL/GenBank/DDBJ databases">
        <title>Brevundimonas sp. LVF2 isolated from a puddle in Goettingen, Germany.</title>
        <authorList>
            <person name="Friedrich I."/>
            <person name="Klassen A."/>
            <person name="Hannes N."/>
            <person name="Schneider D."/>
            <person name="Hertel R."/>
            <person name="Daniel R."/>
        </authorList>
    </citation>
    <scope>NUCLEOTIDE SEQUENCE</scope>
    <source>
        <strain evidence="4">LVF2</strain>
    </source>
</reference>
<dbReference type="GO" id="GO:0009279">
    <property type="term" value="C:cell outer membrane"/>
    <property type="evidence" value="ECO:0007669"/>
    <property type="project" value="UniProtKB-SubCell"/>
</dbReference>
<dbReference type="EMBL" id="CP062222">
    <property type="protein sequence ID" value="QTC90377.1"/>
    <property type="molecule type" value="Genomic_DNA"/>
</dbReference>
<protein>
    <recommendedName>
        <fullName evidence="2">Outer membrane lipoprotein Blc</fullName>
    </recommendedName>
</protein>
<accession>A0A975C050</accession>
<dbReference type="SUPFAM" id="SSF50814">
    <property type="entry name" value="Lipocalins"/>
    <property type="match status" value="1"/>
</dbReference>
<keyword evidence="2" id="KW-0446">Lipid-binding</keyword>
<comment type="subcellular location">
    <subcellularLocation>
        <location evidence="2">Cell outer membrane</location>
    </subcellularLocation>
</comment>
<organism evidence="4 5">
    <name type="scientific">Brevundimonas goettingensis</name>
    <dbReference type="NCBI Taxonomy" id="2774190"/>
    <lineage>
        <taxon>Bacteria</taxon>
        <taxon>Pseudomonadati</taxon>
        <taxon>Pseudomonadota</taxon>
        <taxon>Alphaproteobacteria</taxon>
        <taxon>Caulobacterales</taxon>
        <taxon>Caulobacteraceae</taxon>
        <taxon>Brevundimonas</taxon>
    </lineage>
</organism>
<dbReference type="InterPro" id="IPR022271">
    <property type="entry name" value="Lipocalin_ApoD"/>
</dbReference>
<comment type="subunit">
    <text evidence="2">Homodimer.</text>
</comment>
<dbReference type="PROSITE" id="PS51257">
    <property type="entry name" value="PROKAR_LIPOPROTEIN"/>
    <property type="match status" value="1"/>
</dbReference>
<dbReference type="KEGG" id="bgoe:IFJ75_13975"/>
<feature type="chain" id="PRO_5038205191" description="Outer membrane lipoprotein Blc" evidence="2">
    <location>
        <begin position="25"/>
        <end position="186"/>
    </location>
</feature>
<proteinExistence type="inferred from homology"/>
<keyword evidence="2" id="KW-0732">Signal</keyword>
<dbReference type="RefSeq" id="WP_207868794.1">
    <property type="nucleotide sequence ID" value="NZ_CP062222.1"/>
</dbReference>
<gene>
    <name evidence="4" type="ORF">IFJ75_13975</name>
</gene>
<keyword evidence="2" id="KW-0472">Membrane</keyword>
<keyword evidence="2" id="KW-0449">Lipoprotein</keyword>
<dbReference type="PIRSF" id="PIRSF036893">
    <property type="entry name" value="Lipocalin_ApoD"/>
    <property type="match status" value="1"/>
</dbReference>
<dbReference type="Gene3D" id="2.40.128.20">
    <property type="match status" value="1"/>
</dbReference>
<evidence type="ECO:0000259" key="3">
    <source>
        <dbReference type="Pfam" id="PF08212"/>
    </source>
</evidence>
<keyword evidence="5" id="KW-1185">Reference proteome</keyword>
<dbReference type="InterPro" id="IPR012674">
    <property type="entry name" value="Calycin"/>
</dbReference>
<feature type="signal peptide" evidence="2">
    <location>
        <begin position="1"/>
        <end position="24"/>
    </location>
</feature>
<dbReference type="CDD" id="cd19438">
    <property type="entry name" value="lipocalin_Blc-like"/>
    <property type="match status" value="1"/>
</dbReference>